<dbReference type="UniPathway" id="UPA00148"/>
<proteinExistence type="predicted"/>
<dbReference type="PROSITE" id="PS51014">
    <property type="entry name" value="COBK_CBIJ"/>
    <property type="match status" value="1"/>
</dbReference>
<dbReference type="EC" id="1.3.1.106" evidence="4"/>
<name>A0A3Q8XN37_9HYPH</name>
<dbReference type="KEGG" id="abaw:D5400_09185"/>
<dbReference type="GO" id="GO:0009236">
    <property type="term" value="P:cobalamin biosynthetic process"/>
    <property type="evidence" value="ECO:0007669"/>
    <property type="project" value="UniProtKB-UniPathway"/>
</dbReference>
<gene>
    <name evidence="4" type="ORF">D5400_09185</name>
</gene>
<evidence type="ECO:0000313" key="5">
    <source>
        <dbReference type="Proteomes" id="UP000268192"/>
    </source>
</evidence>
<comment type="pathway">
    <text evidence="1">Cofactor biosynthesis; adenosylcobalamin biosynthesis.</text>
</comment>
<dbReference type="Pfam" id="PF02571">
    <property type="entry name" value="CbiJ"/>
    <property type="match status" value="1"/>
</dbReference>
<dbReference type="AlphaFoldDB" id="A0A3Q8XN37"/>
<accession>A0A3Q8XN37</accession>
<evidence type="ECO:0000256" key="2">
    <source>
        <dbReference type="ARBA" id="ARBA00022573"/>
    </source>
</evidence>
<evidence type="ECO:0000313" key="4">
    <source>
        <dbReference type="EMBL" id="AZN71418.1"/>
    </source>
</evidence>
<keyword evidence="5" id="KW-1185">Reference proteome</keyword>
<dbReference type="NCBIfam" id="NF005968">
    <property type="entry name" value="PRK08057.1-2"/>
    <property type="match status" value="1"/>
</dbReference>
<sequence length="268" mass="28176">MSRLSSPIARETSLRAAPETILILGGTREAAEIAARLAESRKARIVTSLAGRTREPKPLAGETRIGGFGGADGLAAYLKDNAVDLLIDATHPFAGTISANARQAAALFAIPLISLARPAWDAADGDRWKRVATIADAVAAIPKDATVLLALGRQHIAPFAGRADVTFVIRMVDEPEADLPFARFVLVLGKPDLDVAAEESMLVAHGIDTIVCRNSGGRGAYAKIEAARRLGLPLLMIDRPPNLVGLHSYASVEALLGAELLRGLADPS</sequence>
<reference evidence="4 5" key="1">
    <citation type="submission" date="2018-09" db="EMBL/GenBank/DDBJ databases">
        <title>Marinorhizobium profundi gen. nov., sp. nov., isolated from a deep-sea sediment sample from the New Britain Trench and proposal of Marinorhizobiaceae fam. nov. in the order Rhizobiales of the class Alphaproteobacteria.</title>
        <authorList>
            <person name="Cao J."/>
        </authorList>
    </citation>
    <scope>NUCLEOTIDE SEQUENCE [LARGE SCALE GENOMIC DNA]</scope>
    <source>
        <strain evidence="4 5">WS11</strain>
    </source>
</reference>
<protein>
    <submittedName>
        <fullName evidence="4">Cobalt-precorrin-6A reductase</fullName>
        <ecNumber evidence="4">1.3.1.106</ecNumber>
    </submittedName>
</protein>
<evidence type="ECO:0000256" key="1">
    <source>
        <dbReference type="ARBA" id="ARBA00004953"/>
    </source>
</evidence>
<dbReference type="OrthoDB" id="5183775at2"/>
<dbReference type="EMBL" id="CP032509">
    <property type="protein sequence ID" value="AZN71418.1"/>
    <property type="molecule type" value="Genomic_DNA"/>
</dbReference>
<organism evidence="4 5">
    <name type="scientific">Georhizobium profundi</name>
    <dbReference type="NCBI Taxonomy" id="2341112"/>
    <lineage>
        <taxon>Bacteria</taxon>
        <taxon>Pseudomonadati</taxon>
        <taxon>Pseudomonadota</taxon>
        <taxon>Alphaproteobacteria</taxon>
        <taxon>Hyphomicrobiales</taxon>
        <taxon>Rhizobiaceae</taxon>
        <taxon>Georhizobium</taxon>
    </lineage>
</organism>
<dbReference type="PANTHER" id="PTHR36925">
    <property type="entry name" value="COBALT-PRECORRIN-6A REDUCTASE"/>
    <property type="match status" value="1"/>
</dbReference>
<keyword evidence="2" id="KW-0169">Cobalamin biosynthesis</keyword>
<dbReference type="PANTHER" id="PTHR36925:SF1">
    <property type="entry name" value="COBALT-PRECORRIN-6A REDUCTASE"/>
    <property type="match status" value="1"/>
</dbReference>
<dbReference type="GO" id="GO:0016994">
    <property type="term" value="F:precorrin-6A reductase activity"/>
    <property type="evidence" value="ECO:0007669"/>
    <property type="project" value="InterPro"/>
</dbReference>
<dbReference type="InterPro" id="IPR003723">
    <property type="entry name" value="Precorrin-6x_reduct"/>
</dbReference>
<keyword evidence="3 4" id="KW-0560">Oxidoreductase</keyword>
<evidence type="ECO:0000256" key="3">
    <source>
        <dbReference type="ARBA" id="ARBA00023002"/>
    </source>
</evidence>
<dbReference type="Proteomes" id="UP000268192">
    <property type="component" value="Chromosome"/>
</dbReference>